<keyword evidence="11" id="KW-1185">Reference proteome</keyword>
<organism evidence="10 11">
    <name type="scientific">Opisthorchis viverrini</name>
    <name type="common">Southeast Asian liver fluke</name>
    <dbReference type="NCBI Taxonomy" id="6198"/>
    <lineage>
        <taxon>Eukaryota</taxon>
        <taxon>Metazoa</taxon>
        <taxon>Spiralia</taxon>
        <taxon>Lophotrochozoa</taxon>
        <taxon>Platyhelminthes</taxon>
        <taxon>Trematoda</taxon>
        <taxon>Digenea</taxon>
        <taxon>Opisthorchiida</taxon>
        <taxon>Opisthorchiata</taxon>
        <taxon>Opisthorchiidae</taxon>
        <taxon>Opisthorchis</taxon>
    </lineage>
</organism>
<evidence type="ECO:0000256" key="1">
    <source>
        <dbReference type="ARBA" id="ARBA00004211"/>
    </source>
</evidence>
<dbReference type="InterPro" id="IPR006011">
    <property type="entry name" value="Syntaxin_N"/>
</dbReference>
<keyword evidence="3 8" id="KW-0812">Transmembrane</keyword>
<protein>
    <recommendedName>
        <fullName evidence="9">t-SNARE coiled-coil homology domain-containing protein</fullName>
    </recommendedName>
</protein>
<feature type="domain" description="T-SNARE coiled-coil homology" evidence="9">
    <location>
        <begin position="191"/>
        <end position="253"/>
    </location>
</feature>
<dbReference type="Pfam" id="PF05739">
    <property type="entry name" value="SNARE"/>
    <property type="match status" value="1"/>
</dbReference>
<dbReference type="PANTHER" id="PTHR19957:SF307">
    <property type="entry name" value="PROTEIN SSO1-RELATED"/>
    <property type="match status" value="1"/>
</dbReference>
<dbReference type="STRING" id="6198.A0A074ZEN6"/>
<gene>
    <name evidence="10" type="ORF">T265_06843</name>
</gene>
<dbReference type="SMART" id="SM00503">
    <property type="entry name" value="SynN"/>
    <property type="match status" value="1"/>
</dbReference>
<dbReference type="GO" id="GO:0031201">
    <property type="term" value="C:SNARE complex"/>
    <property type="evidence" value="ECO:0007669"/>
    <property type="project" value="TreeGrafter"/>
</dbReference>
<dbReference type="AlphaFoldDB" id="A0A074ZEN6"/>
<evidence type="ECO:0000313" key="10">
    <source>
        <dbReference type="EMBL" id="KER25741.1"/>
    </source>
</evidence>
<evidence type="ECO:0000256" key="4">
    <source>
        <dbReference type="ARBA" id="ARBA00022989"/>
    </source>
</evidence>
<evidence type="ECO:0000256" key="6">
    <source>
        <dbReference type="RuleBase" id="RU003858"/>
    </source>
</evidence>
<comment type="similarity">
    <text evidence="2 6">Belongs to the syntaxin family.</text>
</comment>
<dbReference type="InterPro" id="IPR010989">
    <property type="entry name" value="SNARE"/>
</dbReference>
<dbReference type="GO" id="GO:0006886">
    <property type="term" value="P:intracellular protein transport"/>
    <property type="evidence" value="ECO:0007669"/>
    <property type="project" value="InterPro"/>
</dbReference>
<dbReference type="PROSITE" id="PS50192">
    <property type="entry name" value="T_SNARE"/>
    <property type="match status" value="1"/>
</dbReference>
<dbReference type="RefSeq" id="XP_009170489.1">
    <property type="nucleotide sequence ID" value="XM_009172225.1"/>
</dbReference>
<dbReference type="CDD" id="cd15848">
    <property type="entry name" value="SNARE_syntaxin1-like"/>
    <property type="match status" value="1"/>
</dbReference>
<sequence length="289" mass="32539">MVKDRLPELQEKRASLPHSKTKSRTGDTSIKSGFLEQASALQDTIEELRRYVAEATKIQKDILASPQQDSELDRRLQSLTKVIRDNALHVRATLKTFEDASDKSPLLGSVQDRVKSTQHASLSRQLVAIMNDYNKSQLEYRDKCKLRIRNQLAVAGSTLSEDEIEDMLEKKNPEIFTQAIMASTEAAKRSLCDIEARHADIIRLEKSVEELRDLFTTLALTVDQQGELIDRIEFHVSKTTNAVENANRCLNTAVTRQSKNRKRKLICIIILIILGVFLIVAIASAIGLT</sequence>
<dbReference type="SUPFAM" id="SSF47661">
    <property type="entry name" value="t-snare proteins"/>
    <property type="match status" value="1"/>
</dbReference>
<dbReference type="GO" id="GO:0005886">
    <property type="term" value="C:plasma membrane"/>
    <property type="evidence" value="ECO:0007669"/>
    <property type="project" value="TreeGrafter"/>
</dbReference>
<evidence type="ECO:0000256" key="8">
    <source>
        <dbReference type="SAM" id="Phobius"/>
    </source>
</evidence>
<evidence type="ECO:0000256" key="3">
    <source>
        <dbReference type="ARBA" id="ARBA00022692"/>
    </source>
</evidence>
<dbReference type="GeneID" id="20321022"/>
<dbReference type="CDD" id="cd00179">
    <property type="entry name" value="SynN"/>
    <property type="match status" value="1"/>
</dbReference>
<dbReference type="InterPro" id="IPR006012">
    <property type="entry name" value="Syntaxin/epimorphin_CS"/>
</dbReference>
<dbReference type="GO" id="GO:0000149">
    <property type="term" value="F:SNARE binding"/>
    <property type="evidence" value="ECO:0007669"/>
    <property type="project" value="TreeGrafter"/>
</dbReference>
<keyword evidence="4 8" id="KW-1133">Transmembrane helix</keyword>
<evidence type="ECO:0000256" key="5">
    <source>
        <dbReference type="ARBA" id="ARBA00023136"/>
    </source>
</evidence>
<dbReference type="InterPro" id="IPR000727">
    <property type="entry name" value="T_SNARE_dom"/>
</dbReference>
<dbReference type="Gene3D" id="1.20.5.110">
    <property type="match status" value="1"/>
</dbReference>
<dbReference type="OrthoDB" id="10255013at2759"/>
<dbReference type="Gene3D" id="1.20.58.70">
    <property type="match status" value="1"/>
</dbReference>
<name>A0A074ZEN6_OPIVI</name>
<dbReference type="InterPro" id="IPR045242">
    <property type="entry name" value="Syntaxin"/>
</dbReference>
<dbReference type="SMART" id="SM00397">
    <property type="entry name" value="t_SNARE"/>
    <property type="match status" value="1"/>
</dbReference>
<dbReference type="PROSITE" id="PS00914">
    <property type="entry name" value="SYNTAXIN"/>
    <property type="match status" value="1"/>
</dbReference>
<evidence type="ECO:0000313" key="11">
    <source>
        <dbReference type="Proteomes" id="UP000054324"/>
    </source>
</evidence>
<dbReference type="Proteomes" id="UP000054324">
    <property type="component" value="Unassembled WGS sequence"/>
</dbReference>
<dbReference type="CTD" id="20321022"/>
<feature type="region of interest" description="Disordered" evidence="7">
    <location>
        <begin position="1"/>
        <end position="31"/>
    </location>
</feature>
<evidence type="ECO:0000259" key="9">
    <source>
        <dbReference type="PROSITE" id="PS50192"/>
    </source>
</evidence>
<dbReference type="EMBL" id="KL596767">
    <property type="protein sequence ID" value="KER25741.1"/>
    <property type="molecule type" value="Genomic_DNA"/>
</dbReference>
<feature type="compositionally biased region" description="Basic and acidic residues" evidence="7">
    <location>
        <begin position="1"/>
        <end position="14"/>
    </location>
</feature>
<dbReference type="GO" id="GO:0012505">
    <property type="term" value="C:endomembrane system"/>
    <property type="evidence" value="ECO:0007669"/>
    <property type="project" value="TreeGrafter"/>
</dbReference>
<accession>A0A074ZEN6</accession>
<dbReference type="PANTHER" id="PTHR19957">
    <property type="entry name" value="SYNTAXIN"/>
    <property type="match status" value="1"/>
</dbReference>
<evidence type="ECO:0000256" key="7">
    <source>
        <dbReference type="SAM" id="MobiDB-lite"/>
    </source>
</evidence>
<comment type="subcellular location">
    <subcellularLocation>
        <location evidence="1">Membrane</location>
        <topology evidence="1">Single-pass type IV membrane protein</topology>
    </subcellularLocation>
</comment>
<evidence type="ECO:0000256" key="2">
    <source>
        <dbReference type="ARBA" id="ARBA00009063"/>
    </source>
</evidence>
<dbReference type="KEGG" id="ovi:T265_06843"/>
<dbReference type="GO" id="GO:0005484">
    <property type="term" value="F:SNAP receptor activity"/>
    <property type="evidence" value="ECO:0007669"/>
    <property type="project" value="InterPro"/>
</dbReference>
<reference evidence="10 11" key="1">
    <citation type="submission" date="2013-11" db="EMBL/GenBank/DDBJ databases">
        <title>Opisthorchis viverrini - life in the bile duct.</title>
        <authorList>
            <person name="Young N.D."/>
            <person name="Nagarajan N."/>
            <person name="Lin S.J."/>
            <person name="Korhonen P.K."/>
            <person name="Jex A.R."/>
            <person name="Hall R.S."/>
            <person name="Safavi-Hemami H."/>
            <person name="Kaewkong W."/>
            <person name="Bertrand D."/>
            <person name="Gao S."/>
            <person name="Seet Q."/>
            <person name="Wongkham S."/>
            <person name="Teh B.T."/>
            <person name="Wongkham C."/>
            <person name="Intapan P.M."/>
            <person name="Maleewong W."/>
            <person name="Yang X."/>
            <person name="Hu M."/>
            <person name="Wang Z."/>
            <person name="Hofmann A."/>
            <person name="Sternberg P.W."/>
            <person name="Tan P."/>
            <person name="Wang J."/>
            <person name="Gasser R.B."/>
        </authorList>
    </citation>
    <scope>NUCLEOTIDE SEQUENCE [LARGE SCALE GENOMIC DNA]</scope>
</reference>
<dbReference type="GO" id="GO:0006887">
    <property type="term" value="P:exocytosis"/>
    <property type="evidence" value="ECO:0007669"/>
    <property type="project" value="TreeGrafter"/>
</dbReference>
<dbReference type="Pfam" id="PF00804">
    <property type="entry name" value="Syntaxin"/>
    <property type="match status" value="1"/>
</dbReference>
<proteinExistence type="inferred from homology"/>
<feature type="transmembrane region" description="Helical" evidence="8">
    <location>
        <begin position="265"/>
        <end position="288"/>
    </location>
</feature>
<dbReference type="GO" id="GO:0048278">
    <property type="term" value="P:vesicle docking"/>
    <property type="evidence" value="ECO:0007669"/>
    <property type="project" value="TreeGrafter"/>
</dbReference>
<dbReference type="GO" id="GO:0006906">
    <property type="term" value="P:vesicle fusion"/>
    <property type="evidence" value="ECO:0007669"/>
    <property type="project" value="TreeGrafter"/>
</dbReference>
<keyword evidence="5 8" id="KW-0472">Membrane</keyword>